<evidence type="ECO:0000313" key="3">
    <source>
        <dbReference type="EMBL" id="PKK89173.1"/>
    </source>
</evidence>
<reference evidence="3 4" key="1">
    <citation type="journal article" date="2017" name="ISME J.">
        <title>Potential for microbial H2 and metal transformations associated with novel bacteria and archaea in deep terrestrial subsurface sediments.</title>
        <authorList>
            <person name="Hernsdorf A.W."/>
            <person name="Amano Y."/>
            <person name="Miyakawa K."/>
            <person name="Ise K."/>
            <person name="Suzuki Y."/>
            <person name="Anantharaman K."/>
            <person name="Probst A."/>
            <person name="Burstein D."/>
            <person name="Thomas B.C."/>
            <person name="Banfield J.F."/>
        </authorList>
    </citation>
    <scope>NUCLEOTIDE SEQUENCE [LARGE SCALE GENOMIC DNA]</scope>
    <source>
        <strain evidence="3">HGW-Wallbacteria-1</strain>
    </source>
</reference>
<keyword evidence="2" id="KW-1133">Transmembrane helix</keyword>
<organism evidence="3 4">
    <name type="scientific">Candidatus Wallbacteria bacterium HGW-Wallbacteria-1</name>
    <dbReference type="NCBI Taxonomy" id="2013854"/>
    <lineage>
        <taxon>Bacteria</taxon>
        <taxon>Candidatus Walliibacteriota</taxon>
    </lineage>
</organism>
<feature type="transmembrane region" description="Helical" evidence="2">
    <location>
        <begin position="40"/>
        <end position="58"/>
    </location>
</feature>
<feature type="region of interest" description="Disordered" evidence="1">
    <location>
        <begin position="1"/>
        <end position="34"/>
    </location>
</feature>
<evidence type="ECO:0008006" key="5">
    <source>
        <dbReference type="Google" id="ProtNLM"/>
    </source>
</evidence>
<comment type="caution">
    <text evidence="3">The sequence shown here is derived from an EMBL/GenBank/DDBJ whole genome shotgun (WGS) entry which is preliminary data.</text>
</comment>
<sequence>MTDDTDKPNDNTDLAWSGVEQTDHTPEDEKGSRKTRLMQAIPVALVLLITGAVIWFRYGPGRDPIIRHPLKRASISQLSETTMAASLEEPISGKTIIWCAALQVSWNLYADTFGEISAAKGSPAEDLNRRLVTVNDLPPKSYVAEAGKMGPELLARVDQKLYELFQDRTIDSFHLRNMNIQYGSPVAYSYILRELLFEHKFNRDRRGLFFSTGNEQKPRPMEAFGLKDYSPSNPEMKKIADQVDVFDYRSADDFIIRIRVMTQDDDELILAKIPPGPSLLNTLKSIDKRMKESKPEKMQSGLSLLIPAFNFQVSDFFDEIGGSVYAIQMISFKMDREGVRMHGVASVFSCISMENLIFDRPFMIVMKRKGSELPYFAMWVANAELMCPFMGN</sequence>
<dbReference type="Proteomes" id="UP000233256">
    <property type="component" value="Unassembled WGS sequence"/>
</dbReference>
<protein>
    <recommendedName>
        <fullName evidence="5">Serpin domain-containing protein</fullName>
    </recommendedName>
</protein>
<feature type="compositionally biased region" description="Basic and acidic residues" evidence="1">
    <location>
        <begin position="1"/>
        <end position="10"/>
    </location>
</feature>
<evidence type="ECO:0000313" key="4">
    <source>
        <dbReference type="Proteomes" id="UP000233256"/>
    </source>
</evidence>
<proteinExistence type="predicted"/>
<dbReference type="AlphaFoldDB" id="A0A2N1PLF0"/>
<gene>
    <name evidence="3" type="ORF">CVV64_15295</name>
</gene>
<name>A0A2N1PLF0_9BACT</name>
<feature type="compositionally biased region" description="Basic and acidic residues" evidence="1">
    <location>
        <begin position="21"/>
        <end position="32"/>
    </location>
</feature>
<evidence type="ECO:0000256" key="2">
    <source>
        <dbReference type="SAM" id="Phobius"/>
    </source>
</evidence>
<dbReference type="EMBL" id="PGXC01000023">
    <property type="protein sequence ID" value="PKK89173.1"/>
    <property type="molecule type" value="Genomic_DNA"/>
</dbReference>
<accession>A0A2N1PLF0</accession>
<keyword evidence="2" id="KW-0472">Membrane</keyword>
<dbReference type="InterPro" id="IPR023795">
    <property type="entry name" value="Serpin_CS"/>
</dbReference>
<keyword evidence="2" id="KW-0812">Transmembrane</keyword>
<dbReference type="PROSITE" id="PS00284">
    <property type="entry name" value="SERPIN"/>
    <property type="match status" value="1"/>
</dbReference>
<evidence type="ECO:0000256" key="1">
    <source>
        <dbReference type="SAM" id="MobiDB-lite"/>
    </source>
</evidence>